<evidence type="ECO:0000256" key="3">
    <source>
        <dbReference type="ARBA" id="ARBA00023026"/>
    </source>
</evidence>
<evidence type="ECO:0000259" key="4">
    <source>
        <dbReference type="PROSITE" id="PS51910"/>
    </source>
</evidence>
<evidence type="ECO:0000256" key="1">
    <source>
        <dbReference type="ARBA" id="ARBA00008682"/>
    </source>
</evidence>
<dbReference type="GO" id="GO:0005975">
    <property type="term" value="P:carbohydrate metabolic process"/>
    <property type="evidence" value="ECO:0007669"/>
    <property type="project" value="InterPro"/>
</dbReference>
<dbReference type="SUPFAM" id="SSF51445">
    <property type="entry name" value="(Trans)glycosidases"/>
    <property type="match status" value="1"/>
</dbReference>
<evidence type="ECO:0000313" key="6">
    <source>
        <dbReference type="Proteomes" id="UP000800038"/>
    </source>
</evidence>
<keyword evidence="2" id="KW-0147">Chitin-binding</keyword>
<dbReference type="InterPro" id="IPR001223">
    <property type="entry name" value="Glyco_hydro18_cat"/>
</dbReference>
<dbReference type="Gene3D" id="3.10.50.10">
    <property type="match status" value="1"/>
</dbReference>
<dbReference type="Proteomes" id="UP000800038">
    <property type="component" value="Unassembled WGS sequence"/>
</dbReference>
<dbReference type="PANTHER" id="PTHR47700:SF2">
    <property type="entry name" value="CHITINASE"/>
    <property type="match status" value="1"/>
</dbReference>
<dbReference type="GO" id="GO:0008061">
    <property type="term" value="F:chitin binding"/>
    <property type="evidence" value="ECO:0007669"/>
    <property type="project" value="UniProtKB-KW"/>
</dbReference>
<evidence type="ECO:0000256" key="2">
    <source>
        <dbReference type="ARBA" id="ARBA00022669"/>
    </source>
</evidence>
<dbReference type="Gene3D" id="3.20.20.80">
    <property type="entry name" value="Glycosidases"/>
    <property type="match status" value="1"/>
</dbReference>
<sequence length="91" mass="9763">GDCLCHHINQTETEPAPVMATKAGVPASKIIVGMPLYGRSFKMKSPGCTGPMCTYVGKESASARGRCTGTRGYISNFEIRELIATKNVQQL</sequence>
<feature type="non-terminal residue" evidence="5">
    <location>
        <position position="91"/>
    </location>
</feature>
<dbReference type="InterPro" id="IPR029070">
    <property type="entry name" value="Chitinase_insertion_sf"/>
</dbReference>
<dbReference type="InterPro" id="IPR017853">
    <property type="entry name" value="GH"/>
</dbReference>
<dbReference type="EMBL" id="ML976201">
    <property type="protein sequence ID" value="KAF1936248.1"/>
    <property type="molecule type" value="Genomic_DNA"/>
</dbReference>
<dbReference type="AlphaFoldDB" id="A0A6A5S9V6"/>
<keyword evidence="6" id="KW-1185">Reference proteome</keyword>
<dbReference type="InterPro" id="IPR053214">
    <property type="entry name" value="LysM12-like"/>
</dbReference>
<dbReference type="OrthoDB" id="73875at2759"/>
<proteinExistence type="inferred from homology"/>
<keyword evidence="3" id="KW-0843">Virulence</keyword>
<feature type="non-terminal residue" evidence="5">
    <location>
        <position position="1"/>
    </location>
</feature>
<feature type="domain" description="GH18" evidence="4">
    <location>
        <begin position="1"/>
        <end position="91"/>
    </location>
</feature>
<gene>
    <name evidence="5" type="ORF">EJ02DRAFT_326810</name>
</gene>
<protein>
    <recommendedName>
        <fullName evidence="4">GH18 domain-containing protein</fullName>
    </recommendedName>
</protein>
<name>A0A6A5S9V6_9PLEO</name>
<accession>A0A6A5S9V6</accession>
<reference evidence="5" key="1">
    <citation type="journal article" date="2020" name="Stud. Mycol.">
        <title>101 Dothideomycetes genomes: a test case for predicting lifestyles and emergence of pathogens.</title>
        <authorList>
            <person name="Haridas S."/>
            <person name="Albert R."/>
            <person name="Binder M."/>
            <person name="Bloem J."/>
            <person name="Labutti K."/>
            <person name="Salamov A."/>
            <person name="Andreopoulos B."/>
            <person name="Baker S."/>
            <person name="Barry K."/>
            <person name="Bills G."/>
            <person name="Bluhm B."/>
            <person name="Cannon C."/>
            <person name="Castanera R."/>
            <person name="Culley D."/>
            <person name="Daum C."/>
            <person name="Ezra D."/>
            <person name="Gonzalez J."/>
            <person name="Henrissat B."/>
            <person name="Kuo A."/>
            <person name="Liang C."/>
            <person name="Lipzen A."/>
            <person name="Lutzoni F."/>
            <person name="Magnuson J."/>
            <person name="Mondo S."/>
            <person name="Nolan M."/>
            <person name="Ohm R."/>
            <person name="Pangilinan J."/>
            <person name="Park H.-J."/>
            <person name="Ramirez L."/>
            <person name="Alfaro M."/>
            <person name="Sun H."/>
            <person name="Tritt A."/>
            <person name="Yoshinaga Y."/>
            <person name="Zwiers L.-H."/>
            <person name="Turgeon B."/>
            <person name="Goodwin S."/>
            <person name="Spatafora J."/>
            <person name="Crous P."/>
            <person name="Grigoriev I."/>
        </authorList>
    </citation>
    <scope>NUCLEOTIDE SEQUENCE</scope>
    <source>
        <strain evidence="5">CBS 161.51</strain>
    </source>
</reference>
<evidence type="ECO:0000313" key="5">
    <source>
        <dbReference type="EMBL" id="KAF1936248.1"/>
    </source>
</evidence>
<organism evidence="5 6">
    <name type="scientific">Clathrospora elynae</name>
    <dbReference type="NCBI Taxonomy" id="706981"/>
    <lineage>
        <taxon>Eukaryota</taxon>
        <taxon>Fungi</taxon>
        <taxon>Dikarya</taxon>
        <taxon>Ascomycota</taxon>
        <taxon>Pezizomycotina</taxon>
        <taxon>Dothideomycetes</taxon>
        <taxon>Pleosporomycetidae</taxon>
        <taxon>Pleosporales</taxon>
        <taxon>Diademaceae</taxon>
        <taxon>Clathrospora</taxon>
    </lineage>
</organism>
<dbReference type="PROSITE" id="PS51910">
    <property type="entry name" value="GH18_2"/>
    <property type="match status" value="1"/>
</dbReference>
<dbReference type="SUPFAM" id="SSF54556">
    <property type="entry name" value="Chitinase insertion domain"/>
    <property type="match status" value="1"/>
</dbReference>
<comment type="similarity">
    <text evidence="1">Belongs to the glycosyl hydrolase 18 family. Chitinase class V subfamily.</text>
</comment>
<dbReference type="PANTHER" id="PTHR47700">
    <property type="entry name" value="V CHITINASE, PUTATIVE (AFU_ORTHOLOGUE AFUA_6G13720)-RELATED"/>
    <property type="match status" value="1"/>
</dbReference>